<feature type="domain" description="SHSP" evidence="4">
    <location>
        <begin position="27"/>
        <end position="138"/>
    </location>
</feature>
<keyword evidence="1" id="KW-0346">Stress response</keyword>
<dbReference type="InterPro" id="IPR037913">
    <property type="entry name" value="ACD_IbpA/B"/>
</dbReference>
<evidence type="ECO:0000259" key="4">
    <source>
        <dbReference type="PROSITE" id="PS01031"/>
    </source>
</evidence>
<dbReference type="PANTHER" id="PTHR47062:SF1">
    <property type="entry name" value="SMALL HEAT SHOCK PROTEIN IBPA"/>
    <property type="match status" value="1"/>
</dbReference>
<evidence type="ECO:0000256" key="1">
    <source>
        <dbReference type="ARBA" id="ARBA00023016"/>
    </source>
</evidence>
<evidence type="ECO:0000313" key="6">
    <source>
        <dbReference type="Proteomes" id="UP000186002"/>
    </source>
</evidence>
<dbReference type="Proteomes" id="UP000186002">
    <property type="component" value="Unassembled WGS sequence"/>
</dbReference>
<protein>
    <submittedName>
        <fullName evidence="5">Molecular chaperone IbpA</fullName>
    </submittedName>
</protein>
<gene>
    <name evidence="5" type="ORF">SAMN05444272_2660</name>
</gene>
<accession>A0A1M7IWM8</accession>
<evidence type="ECO:0000256" key="2">
    <source>
        <dbReference type="PROSITE-ProRule" id="PRU00285"/>
    </source>
</evidence>
<dbReference type="CDD" id="cd06470">
    <property type="entry name" value="ACD_IbpA-B_like"/>
    <property type="match status" value="1"/>
</dbReference>
<dbReference type="EMBL" id="FRBW01000002">
    <property type="protein sequence ID" value="SHM45214.1"/>
    <property type="molecule type" value="Genomic_DNA"/>
</dbReference>
<evidence type="ECO:0000256" key="3">
    <source>
        <dbReference type="RuleBase" id="RU003616"/>
    </source>
</evidence>
<dbReference type="Pfam" id="PF00011">
    <property type="entry name" value="HSP20"/>
    <property type="match status" value="1"/>
</dbReference>
<dbReference type="STRING" id="735517.SAMN05444272_2660"/>
<dbReference type="PANTHER" id="PTHR47062">
    <property type="match status" value="1"/>
</dbReference>
<proteinExistence type="inferred from homology"/>
<dbReference type="AlphaFoldDB" id="A0A1M7IWM8"/>
<keyword evidence="6" id="KW-1185">Reference proteome</keyword>
<dbReference type="SUPFAM" id="SSF49764">
    <property type="entry name" value="HSP20-like chaperones"/>
    <property type="match status" value="1"/>
</dbReference>
<dbReference type="InterPro" id="IPR002068">
    <property type="entry name" value="A-crystallin/Hsp20_dom"/>
</dbReference>
<dbReference type="Gene3D" id="2.60.40.790">
    <property type="match status" value="1"/>
</dbReference>
<dbReference type="PROSITE" id="PS01031">
    <property type="entry name" value="SHSP"/>
    <property type="match status" value="1"/>
</dbReference>
<evidence type="ECO:0000313" key="5">
    <source>
        <dbReference type="EMBL" id="SHM45214.1"/>
    </source>
</evidence>
<sequence>MRHFDFSPLYRSTVGFDRLFNMLDTANADTPSYPPYNIERTGENTYRITMAVAGFSDADLSVEAKEHVLTIKGDKQDDEQNREVLYRGIASRAFERRFQIAEYVRVEGALLENGLLHIDLVRELPETMKPRKIEIGNGSPKQIETKAH</sequence>
<dbReference type="OrthoDB" id="9810618at2"/>
<name>A0A1M7IWM8_9HYPH</name>
<dbReference type="InterPro" id="IPR008978">
    <property type="entry name" value="HSP20-like_chaperone"/>
</dbReference>
<organism evidence="5 6">
    <name type="scientific">Roseibium suaedae</name>
    <dbReference type="NCBI Taxonomy" id="735517"/>
    <lineage>
        <taxon>Bacteria</taxon>
        <taxon>Pseudomonadati</taxon>
        <taxon>Pseudomonadota</taxon>
        <taxon>Alphaproteobacteria</taxon>
        <taxon>Hyphomicrobiales</taxon>
        <taxon>Stappiaceae</taxon>
        <taxon>Roseibium</taxon>
    </lineage>
</organism>
<reference evidence="5 6" key="1">
    <citation type="submission" date="2016-11" db="EMBL/GenBank/DDBJ databases">
        <authorList>
            <person name="Jaros S."/>
            <person name="Januszkiewicz K."/>
            <person name="Wedrychowicz H."/>
        </authorList>
    </citation>
    <scope>NUCLEOTIDE SEQUENCE [LARGE SCALE GENOMIC DNA]</scope>
    <source>
        <strain evidence="5 6">DSM 22153</strain>
    </source>
</reference>
<dbReference type="RefSeq" id="WP_073013638.1">
    <property type="nucleotide sequence ID" value="NZ_FRBW01000002.1"/>
</dbReference>
<comment type="similarity">
    <text evidence="2 3">Belongs to the small heat shock protein (HSP20) family.</text>
</comment>